<feature type="chain" id="PRO_5034456575" description="Cytochrome P450" evidence="8">
    <location>
        <begin position="20"/>
        <end position="518"/>
    </location>
</feature>
<dbReference type="InterPro" id="IPR001128">
    <property type="entry name" value="Cyt_P450"/>
</dbReference>
<dbReference type="InterPro" id="IPR017972">
    <property type="entry name" value="Cyt_P450_CS"/>
</dbReference>
<keyword evidence="4 5" id="KW-0408">Iron</keyword>
<dbReference type="GO" id="GO:0005506">
    <property type="term" value="F:iron ion binding"/>
    <property type="evidence" value="ECO:0007669"/>
    <property type="project" value="InterPro"/>
</dbReference>
<dbReference type="Proteomes" id="UP000593566">
    <property type="component" value="Unassembled WGS sequence"/>
</dbReference>
<comment type="caution">
    <text evidence="9">The sequence shown here is derived from an EMBL/GenBank/DDBJ whole genome shotgun (WGS) entry which is preliminary data.</text>
</comment>
<dbReference type="PRINTS" id="PR00463">
    <property type="entry name" value="EP450I"/>
</dbReference>
<dbReference type="PANTHER" id="PTHR24296">
    <property type="entry name" value="CYTOCHROME P450"/>
    <property type="match status" value="1"/>
</dbReference>
<keyword evidence="6" id="KW-0503">Monooxygenase</keyword>
<evidence type="ECO:0000256" key="2">
    <source>
        <dbReference type="ARBA" id="ARBA00022723"/>
    </source>
</evidence>
<dbReference type="SUPFAM" id="SSF48264">
    <property type="entry name" value="Cytochrome P450"/>
    <property type="match status" value="1"/>
</dbReference>
<accession>A0A8H6FEG9</accession>
<name>A0A8H6FEG9_9LECA</name>
<evidence type="ECO:0000256" key="8">
    <source>
        <dbReference type="SAM" id="SignalP"/>
    </source>
</evidence>
<proteinExistence type="inferred from homology"/>
<comment type="similarity">
    <text evidence="1 6">Belongs to the cytochrome P450 family.</text>
</comment>
<keyword evidence="8" id="KW-0732">Signal</keyword>
<dbReference type="Pfam" id="PF00067">
    <property type="entry name" value="p450"/>
    <property type="match status" value="1"/>
</dbReference>
<feature type="binding site" description="axial binding residue" evidence="5">
    <location>
        <position position="449"/>
    </location>
    <ligand>
        <name>heme</name>
        <dbReference type="ChEBI" id="CHEBI:30413"/>
    </ligand>
    <ligandPart>
        <name>Fe</name>
        <dbReference type="ChEBI" id="CHEBI:18248"/>
    </ligandPart>
</feature>
<dbReference type="AlphaFoldDB" id="A0A8H6FEG9"/>
<dbReference type="GeneID" id="59338668"/>
<evidence type="ECO:0000256" key="7">
    <source>
        <dbReference type="SAM" id="MobiDB-lite"/>
    </source>
</evidence>
<gene>
    <name evidence="9" type="ORF">HO133_010276</name>
</gene>
<dbReference type="RefSeq" id="XP_037153948.1">
    <property type="nucleotide sequence ID" value="XM_037301131.1"/>
</dbReference>
<dbReference type="EMBL" id="JACCJB010000008">
    <property type="protein sequence ID" value="KAF6225081.1"/>
    <property type="molecule type" value="Genomic_DNA"/>
</dbReference>
<evidence type="ECO:0008006" key="11">
    <source>
        <dbReference type="Google" id="ProtNLM"/>
    </source>
</evidence>
<dbReference type="GO" id="GO:0016705">
    <property type="term" value="F:oxidoreductase activity, acting on paired donors, with incorporation or reduction of molecular oxygen"/>
    <property type="evidence" value="ECO:0007669"/>
    <property type="project" value="InterPro"/>
</dbReference>
<dbReference type="GO" id="GO:0020037">
    <property type="term" value="F:heme binding"/>
    <property type="evidence" value="ECO:0007669"/>
    <property type="project" value="InterPro"/>
</dbReference>
<keyword evidence="10" id="KW-1185">Reference proteome</keyword>
<evidence type="ECO:0000256" key="3">
    <source>
        <dbReference type="ARBA" id="ARBA00023002"/>
    </source>
</evidence>
<dbReference type="GO" id="GO:0004497">
    <property type="term" value="F:monooxygenase activity"/>
    <property type="evidence" value="ECO:0007669"/>
    <property type="project" value="UniProtKB-KW"/>
</dbReference>
<feature type="signal peptide" evidence="8">
    <location>
        <begin position="1"/>
        <end position="19"/>
    </location>
</feature>
<keyword evidence="5 6" id="KW-0349">Heme</keyword>
<evidence type="ECO:0000256" key="6">
    <source>
        <dbReference type="RuleBase" id="RU000461"/>
    </source>
</evidence>
<sequence length="518" mass="58137">MYTLVACLVIIITLWFLQGQRSAIRRNGKRLPRPPGTLPLAGNGIWFLQPRHKLLDWFVRCERLVGFSTFEISVPSLPPGIVINDPANVEHVLKSNDIFIKGEFFRIRSWDLFGNGIINADGELWKIQRKAGLRFFNNANMKILVEDVLPPILADTEESLDNASRQGNVMDLQIVLLDLTTRLMGNIAYDMDMPASLPFSKSFDFASGAIGERFQNPFWKAKEFILGASLRKAIFDVKIFGSSIVSAATQKRKVKYGSSENNIAKNSNPVQNNLINSLLDHIDDHQVVADAAMNYLSAGIDTTAQSLTWTLYLLMRHPDAQEKILSELRSTFAGAKDDLPLSFDTVQPSYLPYIAAVFNESLRFYPPVPVELKESTAETTFPDGTWLPKGSVVMWATWAMGRSKNTWGDDADEFRPERWLIAGDEYEALALKTMSAFAFPVFNGGPRACLGKKMAELLAIHVIASLIWKYDFAEVFDKETMPGEIPKERRSQNSLTLPMEGGLPCYVRRKDSRPGESL</sequence>
<evidence type="ECO:0000256" key="1">
    <source>
        <dbReference type="ARBA" id="ARBA00010617"/>
    </source>
</evidence>
<organism evidence="9 10">
    <name type="scientific">Letharia lupina</name>
    <dbReference type="NCBI Taxonomy" id="560253"/>
    <lineage>
        <taxon>Eukaryota</taxon>
        <taxon>Fungi</taxon>
        <taxon>Dikarya</taxon>
        <taxon>Ascomycota</taxon>
        <taxon>Pezizomycotina</taxon>
        <taxon>Lecanoromycetes</taxon>
        <taxon>OSLEUM clade</taxon>
        <taxon>Lecanoromycetidae</taxon>
        <taxon>Lecanorales</taxon>
        <taxon>Lecanorineae</taxon>
        <taxon>Parmeliaceae</taxon>
        <taxon>Letharia</taxon>
    </lineage>
</organism>
<comment type="cofactor">
    <cofactor evidence="5">
        <name>heme</name>
        <dbReference type="ChEBI" id="CHEBI:30413"/>
    </cofactor>
</comment>
<feature type="compositionally biased region" description="Basic and acidic residues" evidence="7">
    <location>
        <begin position="508"/>
        <end position="518"/>
    </location>
</feature>
<evidence type="ECO:0000256" key="4">
    <source>
        <dbReference type="ARBA" id="ARBA00023004"/>
    </source>
</evidence>
<dbReference type="GO" id="GO:0006629">
    <property type="term" value="P:lipid metabolic process"/>
    <property type="evidence" value="ECO:0007669"/>
    <property type="project" value="UniProtKB-ARBA"/>
</dbReference>
<dbReference type="Gene3D" id="1.10.630.10">
    <property type="entry name" value="Cytochrome P450"/>
    <property type="match status" value="1"/>
</dbReference>
<keyword evidence="2 5" id="KW-0479">Metal-binding</keyword>
<reference evidence="9 10" key="1">
    <citation type="journal article" date="2020" name="Genomics">
        <title>Complete, high-quality genomes from long-read metagenomic sequencing of two wolf lichen thalli reveals enigmatic genome architecture.</title>
        <authorList>
            <person name="McKenzie S.K."/>
            <person name="Walston R.F."/>
            <person name="Allen J.L."/>
        </authorList>
    </citation>
    <scope>NUCLEOTIDE SEQUENCE [LARGE SCALE GENOMIC DNA]</scope>
    <source>
        <strain evidence="9">WasteWater1</strain>
    </source>
</reference>
<dbReference type="PROSITE" id="PS00086">
    <property type="entry name" value="CYTOCHROME_P450"/>
    <property type="match status" value="1"/>
</dbReference>
<dbReference type="InterPro" id="IPR036396">
    <property type="entry name" value="Cyt_P450_sf"/>
</dbReference>
<feature type="region of interest" description="Disordered" evidence="7">
    <location>
        <begin position="485"/>
        <end position="518"/>
    </location>
</feature>
<evidence type="ECO:0000313" key="10">
    <source>
        <dbReference type="Proteomes" id="UP000593566"/>
    </source>
</evidence>
<evidence type="ECO:0000313" key="9">
    <source>
        <dbReference type="EMBL" id="KAF6225081.1"/>
    </source>
</evidence>
<dbReference type="InterPro" id="IPR002401">
    <property type="entry name" value="Cyt_P450_E_grp-I"/>
</dbReference>
<dbReference type="PRINTS" id="PR00385">
    <property type="entry name" value="P450"/>
</dbReference>
<evidence type="ECO:0000256" key="5">
    <source>
        <dbReference type="PIRSR" id="PIRSR602401-1"/>
    </source>
</evidence>
<protein>
    <recommendedName>
        <fullName evidence="11">Cytochrome P450</fullName>
    </recommendedName>
</protein>
<keyword evidence="3 6" id="KW-0560">Oxidoreductase</keyword>